<dbReference type="InterPro" id="IPR021760">
    <property type="entry name" value="RepC_C"/>
</dbReference>
<dbReference type="InterPro" id="IPR005090">
    <property type="entry name" value="RepC_N"/>
</dbReference>
<organism evidence="4 5">
    <name type="scientific">Jannaschia rubra</name>
    <dbReference type="NCBI Taxonomy" id="282197"/>
    <lineage>
        <taxon>Bacteria</taxon>
        <taxon>Pseudomonadati</taxon>
        <taxon>Pseudomonadota</taxon>
        <taxon>Alphaproteobacteria</taxon>
        <taxon>Rhodobacterales</taxon>
        <taxon>Roseobacteraceae</taxon>
        <taxon>Jannaschia</taxon>
    </lineage>
</organism>
<dbReference type="EMBL" id="CXPG01000027">
    <property type="protein sequence ID" value="CTQ34855.1"/>
    <property type="molecule type" value="Genomic_DNA"/>
</dbReference>
<evidence type="ECO:0000259" key="3">
    <source>
        <dbReference type="Pfam" id="PF11800"/>
    </source>
</evidence>
<dbReference type="Pfam" id="PF11800">
    <property type="entry name" value="RP-C_C"/>
    <property type="match status" value="1"/>
</dbReference>
<dbReference type="AlphaFoldDB" id="A0A0M6XXQ2"/>
<evidence type="ECO:0000313" key="4">
    <source>
        <dbReference type="EMBL" id="CTQ34855.1"/>
    </source>
</evidence>
<feature type="region of interest" description="Disordered" evidence="1">
    <location>
        <begin position="247"/>
        <end position="289"/>
    </location>
</feature>
<sequence length="401" mass="44071">MSFSQAATASPQSPYAGALASGPYPVLPDGMQRSQVRDLLLELRRALKLSQAALLTLLQIVERTRPSDWTSRDAEPVCYARQVRLAAELGKSERAVRYDEARLERMGLIERRTLANGARTSHGGCGLVLSPLIERIPMLLALRERQRAEWDARAALLARRSALYRAVKTTLMEAQEARPGNADVREAAEAFLSWPGTGELRAMSMEALSGHVQDAGRLADRLDELLEDCCDSSGRTAERFRSYIQATTQTSPESCNAPANADASYERDGEQDRASRKPPAPPAGLDRLTPRTLRSVASEELRLYLDAEAQGREPRMRDFTLAAIRRLPELGVNPSAWEEAAEAMGDEAATLAVLVIDANRDHPTAPVRKPGGLLRAMARRQRAGELNLLGSLIGLMERRRG</sequence>
<proteinExistence type="predicted"/>
<evidence type="ECO:0000259" key="2">
    <source>
        <dbReference type="Pfam" id="PF03428"/>
    </source>
</evidence>
<dbReference type="RefSeq" id="WP_143114900.1">
    <property type="nucleotide sequence ID" value="NZ_CXPG01000027.1"/>
</dbReference>
<name>A0A0M6XXQ2_9RHOB</name>
<dbReference type="STRING" id="282197.SAMN04488517_11034"/>
<feature type="domain" description="Plasmid replication protein C N-terminal" evidence="2">
    <location>
        <begin position="29"/>
        <end position="171"/>
    </location>
</feature>
<dbReference type="Pfam" id="PF03428">
    <property type="entry name" value="RP-C"/>
    <property type="match status" value="1"/>
</dbReference>
<protein>
    <submittedName>
        <fullName evidence="4">Replication initiation protein RepC</fullName>
    </submittedName>
</protein>
<dbReference type="Gene3D" id="1.10.10.10">
    <property type="entry name" value="Winged helix-like DNA-binding domain superfamily/Winged helix DNA-binding domain"/>
    <property type="match status" value="1"/>
</dbReference>
<keyword evidence="5" id="KW-1185">Reference proteome</keyword>
<accession>A0A0M6XXQ2</accession>
<dbReference type="InterPro" id="IPR036388">
    <property type="entry name" value="WH-like_DNA-bd_sf"/>
</dbReference>
<dbReference type="Proteomes" id="UP000048908">
    <property type="component" value="Unassembled WGS sequence"/>
</dbReference>
<dbReference type="OrthoDB" id="7488837at2"/>
<feature type="compositionally biased region" description="Basic and acidic residues" evidence="1">
    <location>
        <begin position="264"/>
        <end position="275"/>
    </location>
</feature>
<evidence type="ECO:0000256" key="1">
    <source>
        <dbReference type="SAM" id="MobiDB-lite"/>
    </source>
</evidence>
<feature type="domain" description="Plasmid replication protein C C-terminal" evidence="3">
    <location>
        <begin position="310"/>
        <end position="397"/>
    </location>
</feature>
<reference evidence="4 5" key="1">
    <citation type="submission" date="2015-07" db="EMBL/GenBank/DDBJ databases">
        <authorList>
            <person name="Noorani M."/>
        </authorList>
    </citation>
    <scope>NUCLEOTIDE SEQUENCE [LARGE SCALE GENOMIC DNA]</scope>
    <source>
        <strain evidence="4 5">CECT 5088</strain>
    </source>
</reference>
<evidence type="ECO:0000313" key="5">
    <source>
        <dbReference type="Proteomes" id="UP000048908"/>
    </source>
</evidence>
<gene>
    <name evidence="4" type="ORF">JAN5088_03651</name>
</gene>